<name>A0ABX1HGH8_9BACT</name>
<reference evidence="2 3" key="1">
    <citation type="submission" date="2020-03" db="EMBL/GenBank/DDBJ databases">
        <title>Genomic Encyclopedia of Type Strains, Phase IV (KMG-V): Genome sequencing to study the core and pangenomes of soil and plant-associated prokaryotes.</title>
        <authorList>
            <person name="Whitman W."/>
        </authorList>
    </citation>
    <scope>NUCLEOTIDE SEQUENCE [LARGE SCALE GENOMIC DNA]</scope>
    <source>
        <strain evidence="2 3">1B</strain>
    </source>
</reference>
<organism evidence="2 3">
    <name type="scientific">Hymenobacter artigasi</name>
    <dbReference type="NCBI Taxonomy" id="2719616"/>
    <lineage>
        <taxon>Bacteria</taxon>
        <taxon>Pseudomonadati</taxon>
        <taxon>Bacteroidota</taxon>
        <taxon>Cytophagia</taxon>
        <taxon>Cytophagales</taxon>
        <taxon>Hymenobacteraceae</taxon>
        <taxon>Hymenobacter</taxon>
    </lineage>
</organism>
<gene>
    <name evidence="2" type="ORF">HBN54_001951</name>
</gene>
<dbReference type="Gene3D" id="3.30.70.100">
    <property type="match status" value="1"/>
</dbReference>
<accession>A0ABX1HGH8</accession>
<dbReference type="SMART" id="SM01034">
    <property type="entry name" value="BLUF"/>
    <property type="match status" value="1"/>
</dbReference>
<protein>
    <recommendedName>
        <fullName evidence="1">BLUF domain-containing protein</fullName>
    </recommendedName>
</protein>
<dbReference type="SUPFAM" id="SSF54975">
    <property type="entry name" value="Acylphosphatase/BLUF domain-like"/>
    <property type="match status" value="1"/>
</dbReference>
<dbReference type="InterPro" id="IPR007024">
    <property type="entry name" value="BLUF_domain"/>
</dbReference>
<comment type="caution">
    <text evidence="2">The sequence shown here is derived from an EMBL/GenBank/DDBJ whole genome shotgun (WGS) entry which is preliminary data.</text>
</comment>
<dbReference type="InterPro" id="IPR036046">
    <property type="entry name" value="Acylphosphatase-like_dom_sf"/>
</dbReference>
<dbReference type="PROSITE" id="PS50925">
    <property type="entry name" value="BLUF"/>
    <property type="match status" value="1"/>
</dbReference>
<evidence type="ECO:0000259" key="1">
    <source>
        <dbReference type="PROSITE" id="PS50925"/>
    </source>
</evidence>
<feature type="domain" description="BLUF" evidence="1">
    <location>
        <begin position="63"/>
        <end position="154"/>
    </location>
</feature>
<evidence type="ECO:0000313" key="2">
    <source>
        <dbReference type="EMBL" id="NKI89356.1"/>
    </source>
</evidence>
<dbReference type="Pfam" id="PF04940">
    <property type="entry name" value="BLUF"/>
    <property type="match status" value="1"/>
</dbReference>
<dbReference type="RefSeq" id="WP_168672974.1">
    <property type="nucleotide sequence ID" value="NZ_JAAVTK010000004.1"/>
</dbReference>
<dbReference type="Proteomes" id="UP000717634">
    <property type="component" value="Unassembled WGS sequence"/>
</dbReference>
<evidence type="ECO:0000313" key="3">
    <source>
        <dbReference type="Proteomes" id="UP000717634"/>
    </source>
</evidence>
<sequence>MPDSPSDFDDSADQRRRAVAWIVALTANIPPPASHRYARQQLARYQRGDITFAQLVVLLDTNVYQLLYRSRATYRPSEAQLREMLALARLHNSRKNITGLLLYSEGIFVQVIEGPEAEIRELYARIQCDSRHTQVETVSEGLLPRRQFAEWSMDFDLAEAPEVERVLGAIRTQHPLPALSVVNTRLQTLLQAFIG</sequence>
<dbReference type="EMBL" id="JAAVTK010000004">
    <property type="protein sequence ID" value="NKI89356.1"/>
    <property type="molecule type" value="Genomic_DNA"/>
</dbReference>
<proteinExistence type="predicted"/>
<keyword evidence="3" id="KW-1185">Reference proteome</keyword>